<organism evidence="1">
    <name type="scientific">Podoviridae sp. ctoqT5</name>
    <dbReference type="NCBI Taxonomy" id="2826577"/>
    <lineage>
        <taxon>Viruses</taxon>
        <taxon>Duplodnaviria</taxon>
        <taxon>Heunggongvirae</taxon>
        <taxon>Uroviricota</taxon>
        <taxon>Caudoviricetes</taxon>
    </lineage>
</organism>
<dbReference type="SUPFAM" id="SSF46894">
    <property type="entry name" value="C-terminal effector domain of the bipartite response regulators"/>
    <property type="match status" value="1"/>
</dbReference>
<protein>
    <submittedName>
        <fullName evidence="1">ECF sigma factor</fullName>
    </submittedName>
</protein>
<accession>A0A8S5MQA1</accession>
<reference evidence="1" key="1">
    <citation type="journal article" date="2021" name="Proc. Natl. Acad. Sci. U.S.A.">
        <title>A Catalog of Tens of Thousands of Viruses from Human Metagenomes Reveals Hidden Associations with Chronic Diseases.</title>
        <authorList>
            <person name="Tisza M.J."/>
            <person name="Buck C.B."/>
        </authorList>
    </citation>
    <scope>NUCLEOTIDE SEQUENCE</scope>
    <source>
        <strain evidence="1">CtoqT5</strain>
    </source>
</reference>
<dbReference type="InterPro" id="IPR036388">
    <property type="entry name" value="WH-like_DNA-bd_sf"/>
</dbReference>
<dbReference type="Gene3D" id="1.10.10.10">
    <property type="entry name" value="Winged helix-like DNA-binding domain superfamily/Winged helix DNA-binding domain"/>
    <property type="match status" value="1"/>
</dbReference>
<dbReference type="InterPro" id="IPR016032">
    <property type="entry name" value="Sig_transdc_resp-reg_C-effctor"/>
</dbReference>
<proteinExistence type="predicted"/>
<name>A0A8S5MQA1_9CAUD</name>
<dbReference type="GO" id="GO:0006355">
    <property type="term" value="P:regulation of DNA-templated transcription"/>
    <property type="evidence" value="ECO:0007669"/>
    <property type="project" value="InterPro"/>
</dbReference>
<sequence>MLIYSFTKPELDYLRQHCNFVNNEREVFEMRSRGIPLSEIAESLHISIDTARRISQKVNRKIGKMI</sequence>
<dbReference type="GO" id="GO:0003677">
    <property type="term" value="F:DNA binding"/>
    <property type="evidence" value="ECO:0007669"/>
    <property type="project" value="InterPro"/>
</dbReference>
<evidence type="ECO:0000313" key="1">
    <source>
        <dbReference type="EMBL" id="DAD84131.1"/>
    </source>
</evidence>
<dbReference type="EMBL" id="BK014952">
    <property type="protein sequence ID" value="DAD84131.1"/>
    <property type="molecule type" value="Genomic_DNA"/>
</dbReference>